<keyword evidence="3" id="KW-1185">Reference proteome</keyword>
<evidence type="ECO:0000313" key="2">
    <source>
        <dbReference type="EMBL" id="NDW05175.1"/>
    </source>
</evidence>
<dbReference type="SMART" id="SM00052">
    <property type="entry name" value="EAL"/>
    <property type="match status" value="1"/>
</dbReference>
<comment type="caution">
    <text evidence="2">The sequence shown here is derived from an EMBL/GenBank/DDBJ whole genome shotgun (WGS) entry which is preliminary data.</text>
</comment>
<evidence type="ECO:0000313" key="3">
    <source>
        <dbReference type="Proteomes" id="UP000469011"/>
    </source>
</evidence>
<dbReference type="InterPro" id="IPR001633">
    <property type="entry name" value="EAL_dom"/>
</dbReference>
<sequence length="552" mass="60307">MAKFIGNLVSTKRQQTAALLAGLFAFVLLCLLVAGFASEVGVIALERESRQILQPLLDRKIRFQKAFALLEKDARAEPCSPLFLDQMRRIALLPDGLHEFAYVGEAGIACSVTQGRLASPVPLRAADTTLSGPSGPIEFWAEREMADLGFSGVVSSIAKLGRFAILYPKPKDDLPPVSWLRYEWGLEDARGAFWPRGGEAGIYDRNIGAHALDVFSLSPALRGTHCDVPQGGICVATVAPILPLLAKGWPIVLATIFLAALAAVGVACQVRAAVARWWSLKSRFLRTLGPDTIQCLYQPIVDMKTGEIQACEVLARWRDVDGGTVFPDCFIPIVEESRRTLEFTRLVVDRAYRELSQIETGSAPLYVTFNVFPSDLQEPGLPAVFSDFVADSERFIPVAELVESEAIDVKTMQSRVDMLRASGIKVLIDDFGAGYSNIKNLVDLSVDGVKIDRSFAMAADGTVAARMLDLAVEMVRATGRTIVVEGIETEERLQKLRRYHPAVDFVQGFHLSRPVDIATFERLRAGAERSSSPSLARFSKSMAGEAKAEAFA</sequence>
<dbReference type="PANTHER" id="PTHR33121">
    <property type="entry name" value="CYCLIC DI-GMP PHOSPHODIESTERASE PDEF"/>
    <property type="match status" value="1"/>
</dbReference>
<accession>A0A6N9T4Q2</accession>
<dbReference type="CDD" id="cd01948">
    <property type="entry name" value="EAL"/>
    <property type="match status" value="1"/>
</dbReference>
<dbReference type="InterPro" id="IPR050706">
    <property type="entry name" value="Cyclic-di-GMP_PDE-like"/>
</dbReference>
<dbReference type="RefSeq" id="WP_163463417.1">
    <property type="nucleotide sequence ID" value="NZ_JAAAMG010000008.1"/>
</dbReference>
<dbReference type="Pfam" id="PF00563">
    <property type="entry name" value="EAL"/>
    <property type="match status" value="1"/>
</dbReference>
<name>A0A6N9T4Q2_9HYPH</name>
<evidence type="ECO:0000259" key="1">
    <source>
        <dbReference type="PROSITE" id="PS50883"/>
    </source>
</evidence>
<dbReference type="GO" id="GO:0071111">
    <property type="term" value="F:cyclic-guanylate-specific phosphodiesterase activity"/>
    <property type="evidence" value="ECO:0007669"/>
    <property type="project" value="InterPro"/>
</dbReference>
<dbReference type="Gene3D" id="3.20.20.450">
    <property type="entry name" value="EAL domain"/>
    <property type="match status" value="1"/>
</dbReference>
<dbReference type="Proteomes" id="UP000469011">
    <property type="component" value="Unassembled WGS sequence"/>
</dbReference>
<protein>
    <submittedName>
        <fullName evidence="2">EAL domain-containing protein</fullName>
    </submittedName>
</protein>
<reference evidence="2 3" key="1">
    <citation type="submission" date="2020-01" db="EMBL/GenBank/DDBJ databases">
        <title>Jiella pacifica sp. nov.</title>
        <authorList>
            <person name="Xue Z."/>
            <person name="Zhu S."/>
            <person name="Chen J."/>
            <person name="Yang J."/>
        </authorList>
    </citation>
    <scope>NUCLEOTIDE SEQUENCE [LARGE SCALE GENOMIC DNA]</scope>
    <source>
        <strain evidence="2 3">40Bstr34</strain>
    </source>
</reference>
<gene>
    <name evidence="2" type="ORF">GTK09_12130</name>
</gene>
<dbReference type="InterPro" id="IPR035919">
    <property type="entry name" value="EAL_sf"/>
</dbReference>
<dbReference type="PANTHER" id="PTHR33121:SF70">
    <property type="entry name" value="SIGNALING PROTEIN YKOW"/>
    <property type="match status" value="1"/>
</dbReference>
<feature type="domain" description="EAL" evidence="1">
    <location>
        <begin position="277"/>
        <end position="528"/>
    </location>
</feature>
<dbReference type="SUPFAM" id="SSF141868">
    <property type="entry name" value="EAL domain-like"/>
    <property type="match status" value="1"/>
</dbReference>
<proteinExistence type="predicted"/>
<dbReference type="EMBL" id="JAAAMG010000008">
    <property type="protein sequence ID" value="NDW05175.1"/>
    <property type="molecule type" value="Genomic_DNA"/>
</dbReference>
<organism evidence="2 3">
    <name type="scientific">Jiella pacifica</name>
    <dbReference type="NCBI Taxonomy" id="2696469"/>
    <lineage>
        <taxon>Bacteria</taxon>
        <taxon>Pseudomonadati</taxon>
        <taxon>Pseudomonadota</taxon>
        <taxon>Alphaproteobacteria</taxon>
        <taxon>Hyphomicrobiales</taxon>
        <taxon>Aurantimonadaceae</taxon>
        <taxon>Jiella</taxon>
    </lineage>
</organism>
<dbReference type="AlphaFoldDB" id="A0A6N9T4Q2"/>
<dbReference type="PROSITE" id="PS50883">
    <property type="entry name" value="EAL"/>
    <property type="match status" value="1"/>
</dbReference>